<feature type="chain" id="PRO_5046189448" evidence="1">
    <location>
        <begin position="22"/>
        <end position="228"/>
    </location>
</feature>
<dbReference type="EMBL" id="JAHEPS010000002">
    <property type="protein sequence ID" value="MBT1444158.1"/>
    <property type="molecule type" value="Genomic_DNA"/>
</dbReference>
<sequence length="228" mass="24985">MMKTPVCLLITALLLSPQAFAALDGNIGLSSNYLWRGISQTQNATAVDGGIDYSHDSGFYAGLWSSNVDFGDDISFELDLYGGYSAELTEDISLDLGYIYYGYPDADSDVDFGELYGSLSWQWLTLGYAYVLHGGDDIADDSLSDSDMDYLYADVSIPVTDSLTFGLHYGYSSGDMVSSWYGESSYSDYSATLTKTTSLGDVSFMLSDTNLEMDDTKLVLRWSYGFAI</sequence>
<evidence type="ECO:0000313" key="2">
    <source>
        <dbReference type="EMBL" id="MBT1444158.1"/>
    </source>
</evidence>
<name>A0ABS5V2I9_9GAMM</name>
<dbReference type="Proteomes" id="UP001195903">
    <property type="component" value="Unassembled WGS sequence"/>
</dbReference>
<evidence type="ECO:0000256" key="1">
    <source>
        <dbReference type="SAM" id="SignalP"/>
    </source>
</evidence>
<reference evidence="2 3" key="1">
    <citation type="submission" date="2021-05" db="EMBL/GenBank/DDBJ databases">
        <title>Shewanella sp. JM162201.</title>
        <authorList>
            <person name="Xu S."/>
            <person name="Li A."/>
        </authorList>
    </citation>
    <scope>NUCLEOTIDE SEQUENCE [LARGE SCALE GENOMIC DNA]</scope>
    <source>
        <strain evidence="2 3">JM162201</strain>
    </source>
</reference>
<dbReference type="Pfam" id="PF09694">
    <property type="entry name" value="Gcw_chp"/>
    <property type="match status" value="1"/>
</dbReference>
<proteinExistence type="predicted"/>
<dbReference type="NCBIfam" id="TIGR02001">
    <property type="entry name" value="gcw_chp"/>
    <property type="match status" value="1"/>
</dbReference>
<organism evidence="2 3">
    <name type="scientific">Shewanella jiangmenensis</name>
    <dbReference type="NCBI Taxonomy" id="2837387"/>
    <lineage>
        <taxon>Bacteria</taxon>
        <taxon>Pseudomonadati</taxon>
        <taxon>Pseudomonadota</taxon>
        <taxon>Gammaproteobacteria</taxon>
        <taxon>Alteromonadales</taxon>
        <taxon>Shewanellaceae</taxon>
        <taxon>Shewanella</taxon>
    </lineage>
</organism>
<accession>A0ABS5V2I9</accession>
<keyword evidence="3" id="KW-1185">Reference proteome</keyword>
<comment type="caution">
    <text evidence="2">The sequence shown here is derived from an EMBL/GenBank/DDBJ whole genome shotgun (WGS) entry which is preliminary data.</text>
</comment>
<protein>
    <submittedName>
        <fullName evidence="2">TorF family putative porin</fullName>
    </submittedName>
</protein>
<dbReference type="InterPro" id="IPR010239">
    <property type="entry name" value="CHP02001"/>
</dbReference>
<feature type="signal peptide" evidence="1">
    <location>
        <begin position="1"/>
        <end position="21"/>
    </location>
</feature>
<gene>
    <name evidence="2" type="ORF">KJI95_06415</name>
</gene>
<keyword evidence="1" id="KW-0732">Signal</keyword>
<evidence type="ECO:0000313" key="3">
    <source>
        <dbReference type="Proteomes" id="UP001195903"/>
    </source>
</evidence>
<dbReference type="SUPFAM" id="SSF56935">
    <property type="entry name" value="Porins"/>
    <property type="match status" value="1"/>
</dbReference>